<accession>A0ABS7NMG5</accession>
<reference evidence="1 2" key="1">
    <citation type="submission" date="2021-06" db="EMBL/GenBank/DDBJ databases">
        <title>50 bacteria genomes isolated from Dapeng, Shenzhen, China.</title>
        <authorList>
            <person name="Zheng W."/>
            <person name="Yu S."/>
            <person name="Huang Y."/>
        </authorList>
    </citation>
    <scope>NUCLEOTIDE SEQUENCE [LARGE SCALE GENOMIC DNA]</scope>
    <source>
        <strain evidence="1 2">DP1N14-2</strain>
    </source>
</reference>
<dbReference type="RefSeq" id="WP_222509922.1">
    <property type="nucleotide sequence ID" value="NZ_JAHVJA010000016.1"/>
</dbReference>
<comment type="caution">
    <text evidence="1">The sequence shown here is derived from an EMBL/GenBank/DDBJ whole genome shotgun (WGS) entry which is preliminary data.</text>
</comment>
<dbReference type="Proteomes" id="UP000766629">
    <property type="component" value="Unassembled WGS sequence"/>
</dbReference>
<organism evidence="1 2">
    <name type="scientific">Leisingera daeponensis</name>
    <dbReference type="NCBI Taxonomy" id="405746"/>
    <lineage>
        <taxon>Bacteria</taxon>
        <taxon>Pseudomonadati</taxon>
        <taxon>Pseudomonadota</taxon>
        <taxon>Alphaproteobacteria</taxon>
        <taxon>Rhodobacterales</taxon>
        <taxon>Roseobacteraceae</taxon>
        <taxon>Leisingera</taxon>
    </lineage>
</organism>
<sequence>MSFGDANKRPPKASWLYDVAVFNESEDYAVPGDVLVFRNIEEMCSGMEAWMVEDGGIGFCLNGLGQTIKLDMIGEKAVGLVDDASEPDLTTLQSWLKSAAKSVRDAREIKSRKKPRFFWSPPTLGYVEAQGVLPETIEGLIAYIHM</sequence>
<name>A0ABS7NMG5_9RHOB</name>
<gene>
    <name evidence="1" type="ORF">KUV26_21395</name>
</gene>
<evidence type="ECO:0000313" key="2">
    <source>
        <dbReference type="Proteomes" id="UP000766629"/>
    </source>
</evidence>
<proteinExistence type="predicted"/>
<evidence type="ECO:0000313" key="1">
    <source>
        <dbReference type="EMBL" id="MBY6141997.1"/>
    </source>
</evidence>
<keyword evidence="2" id="KW-1185">Reference proteome</keyword>
<dbReference type="EMBL" id="JAHVJA010000016">
    <property type="protein sequence ID" value="MBY6141997.1"/>
    <property type="molecule type" value="Genomic_DNA"/>
</dbReference>
<protein>
    <submittedName>
        <fullName evidence="1">Uncharacterized protein</fullName>
    </submittedName>
</protein>